<protein>
    <submittedName>
        <fullName evidence="3">3-methylitaconate isomerase</fullName>
        <ecNumber evidence="3">5.3.3.6</ecNumber>
    </submittedName>
</protein>
<proteinExistence type="inferred from homology"/>
<dbReference type="SUPFAM" id="SSF54506">
    <property type="entry name" value="Diaminopimelate epimerase-like"/>
    <property type="match status" value="2"/>
</dbReference>
<dbReference type="RefSeq" id="WP_124080133.1">
    <property type="nucleotide sequence ID" value="NZ_UWPJ01000022.1"/>
</dbReference>
<dbReference type="InterPro" id="IPR007400">
    <property type="entry name" value="PrpF-like"/>
</dbReference>
<dbReference type="GO" id="GO:0050100">
    <property type="term" value="F:methylitaconate delta-isomerase activity"/>
    <property type="evidence" value="ECO:0007669"/>
    <property type="project" value="UniProtKB-EC"/>
</dbReference>
<sequence length="406" mass="42591">MSSHSANQASGHADAAWWKRIRRRGDQIGIPCVFMRAGTSRGAFLREEDLPADPGLREKLILAIYGSPDFRQIDGLGGATSLTSKVAIIGPPTRPDADVDYTFGQVRIDEARVDFKGNCGNISSGIGPFAIEEGLVPAAGPVTAVRIHLTNSRALLVAEVPVADGICPVQGDARVAGVPGSGAPIVLDWADVGGTLGRGLLPTGRVRECLSTATGEIEVSIVDAGNVTAFVRPSDLGFRAPEFPTQRFDADALARIEAVRDAAALRLGMIEPGQRAADVTPTIPKLYMVDAPYDYVDANGRSVAASDYDLLGRGMSMGTPHAAYAGTVAVCTGAAALIDGTLVNEVARPPGRRGGRLRIGHPMGILDIDARVGQAGSAPILERAAVVRTARRIMEGIVYVPMNRLS</sequence>
<evidence type="ECO:0000313" key="4">
    <source>
        <dbReference type="Proteomes" id="UP000277294"/>
    </source>
</evidence>
<dbReference type="Gene3D" id="3.10.310.10">
    <property type="entry name" value="Diaminopimelate Epimerase, Chain A, domain 1"/>
    <property type="match status" value="2"/>
</dbReference>
<dbReference type="EMBL" id="UWPJ01000022">
    <property type="protein sequence ID" value="VCU70666.1"/>
    <property type="molecule type" value="Genomic_DNA"/>
</dbReference>
<reference evidence="3 4" key="1">
    <citation type="submission" date="2018-10" db="EMBL/GenBank/DDBJ databases">
        <authorList>
            <person name="Criscuolo A."/>
        </authorList>
    </citation>
    <scope>NUCLEOTIDE SEQUENCE [LARGE SCALE GENOMIC DNA]</scope>
    <source>
        <strain evidence="3">DnA1</strain>
    </source>
</reference>
<organism evidence="3 4">
    <name type="scientific">Pigmentiphaga humi</name>
    <dbReference type="NCBI Taxonomy" id="2478468"/>
    <lineage>
        <taxon>Bacteria</taxon>
        <taxon>Pseudomonadati</taxon>
        <taxon>Pseudomonadota</taxon>
        <taxon>Betaproteobacteria</taxon>
        <taxon>Burkholderiales</taxon>
        <taxon>Alcaligenaceae</taxon>
        <taxon>Pigmentiphaga</taxon>
    </lineage>
</organism>
<dbReference type="AlphaFoldDB" id="A0A3P4B556"/>
<accession>A0A3P4B556</accession>
<evidence type="ECO:0000313" key="3">
    <source>
        <dbReference type="EMBL" id="VCU70666.1"/>
    </source>
</evidence>
<comment type="similarity">
    <text evidence="1">Belongs to the PrpF family.</text>
</comment>
<dbReference type="PANTHER" id="PTHR43709">
    <property type="entry name" value="ACONITATE ISOMERASE-RELATED"/>
    <property type="match status" value="1"/>
</dbReference>
<keyword evidence="2 3" id="KW-0413">Isomerase</keyword>
<keyword evidence="4" id="KW-1185">Reference proteome</keyword>
<name>A0A3P4B556_9BURK</name>
<dbReference type="OrthoDB" id="9779763at2"/>
<dbReference type="PANTHER" id="PTHR43709:SF2">
    <property type="entry name" value="DUF453 DOMAIN PROTEIN (AFU_ORTHOLOGUE AFUA_6G00360)"/>
    <property type="match status" value="1"/>
</dbReference>
<evidence type="ECO:0000256" key="2">
    <source>
        <dbReference type="ARBA" id="ARBA00023235"/>
    </source>
</evidence>
<evidence type="ECO:0000256" key="1">
    <source>
        <dbReference type="ARBA" id="ARBA00007673"/>
    </source>
</evidence>
<dbReference type="Proteomes" id="UP000277294">
    <property type="component" value="Unassembled WGS sequence"/>
</dbReference>
<gene>
    <name evidence="3" type="primary">mii_3</name>
    <name evidence="3" type="ORF">PIGHUM_02742</name>
</gene>
<dbReference type="Pfam" id="PF04303">
    <property type="entry name" value="PrpF"/>
    <property type="match status" value="1"/>
</dbReference>
<dbReference type="EC" id="5.3.3.6" evidence="3"/>